<evidence type="ECO:0000313" key="10">
    <source>
        <dbReference type="Proteomes" id="UP000185003"/>
    </source>
</evidence>
<reference evidence="10" key="1">
    <citation type="submission" date="2016-11" db="EMBL/GenBank/DDBJ databases">
        <authorList>
            <person name="Varghese N."/>
            <person name="Submissions S."/>
        </authorList>
    </citation>
    <scope>NUCLEOTIDE SEQUENCE [LARGE SCALE GENOMIC DNA]</scope>
    <source>
        <strain evidence="10">DSM 24787</strain>
    </source>
</reference>
<dbReference type="SUPFAM" id="SSF49464">
    <property type="entry name" value="Carboxypeptidase regulatory domain-like"/>
    <property type="match status" value="1"/>
</dbReference>
<feature type="domain" description="TonB-dependent receptor plug" evidence="8">
    <location>
        <begin position="207"/>
        <end position="313"/>
    </location>
</feature>
<comment type="subcellular location">
    <subcellularLocation>
        <location evidence="1 7">Cell outer membrane</location>
        <topology evidence="1 7">Multi-pass membrane protein</topology>
    </subcellularLocation>
</comment>
<dbReference type="STRING" id="536979.SAMN04488055_3151"/>
<keyword evidence="6 7" id="KW-0998">Cell outer membrane</keyword>
<evidence type="ECO:0000256" key="5">
    <source>
        <dbReference type="ARBA" id="ARBA00023136"/>
    </source>
</evidence>
<organism evidence="9 10">
    <name type="scientific">Chitinophaga niabensis</name>
    <dbReference type="NCBI Taxonomy" id="536979"/>
    <lineage>
        <taxon>Bacteria</taxon>
        <taxon>Pseudomonadati</taxon>
        <taxon>Bacteroidota</taxon>
        <taxon>Chitinophagia</taxon>
        <taxon>Chitinophagales</taxon>
        <taxon>Chitinophagaceae</taxon>
        <taxon>Chitinophaga</taxon>
    </lineage>
</organism>
<sequence>MRLGPLLPVLLFFFVSLLLAMPANGQNIKSTMVMISLKNEPLVAGFQKIEQQTGFRFAYVDALVSPYQHWNLPAGTRSVEETLDLLLNNTPLVYKVNQNSIAILQRKKETDSGYTIRGGIFNKEGTPLPGATIIVKNSGRGATTDTAGSFVLEQVTLPARLQVRMIGYVAQELEVREKSLAPLYISLENDTRSLDQVVVVGYNTQKKRNIISAIAIVPGTEIQKAPTLNISNSFVGRVPGVLATTTSGRPGIGAYFRIRGKVSLNEPGPLVVIDGIVRNDEYGNINPYEVETISVLKDAAAAAVYGARAAGGVVLITTKRGTAGKLTVAWNGSTGTESPTRYPRLMNAYEYAALWNQANLNAGYDPGNPVHASRFYSALQLEDFKSGKVGTDWWKTVFSEKGALSQQSISIRGGSENIRYFGMLGTAYQQGLWDSYNFRRINLRSNIDTRINATLTAGLNLEARRSITRAAGLDAYNIFEHTVQSPPTIPAYTAGGRFYDAMVPHPLADIKESGRNMQRDEVFQGTIFFEQQLPFITKGLSVKGTAAVVRRQYFQKWWRTPYLLYREDSQGNVTSVRSIGIGDQVNTSLFEESRQFTNNTYNISLNYVKAAGKSEISGLALYEQIGQNSDYFNASRRQFPTNWQDYFFASGPDQQAIDGRSAIDDARRSLVGILNFTYNNRYLANATVRYDGSYRFPPGKRWGLFPSVSAGWRLSEEPFLRDAVFFSDLKLRASVGITGNDNVGAFQYLDEYFFSQGQVPGSFPPFYAPVLDNEPAIVLYNGVYANRNITWEKLRTANIGVDATVLKGRLELNFDYYFRTTTNMLWDRARSIPATFGRRLPKENYAEMKSNGWELVLHYNGQERALQYNISVQGTFAANEITRIDDPVNGHSWEKRQGRPIGFQIGYRAAGIFRSEAEVEKWYGGMQFGQKQAPGDIRYEDVNGDGQITDQDQDVISPYDALPQLTYGISGGLRWKNFDMDFLFQGAARRSLMLSMEAITLFRGGKYNSFAYLMDAWSPGNQDAKYPRATIDASFNNNRYSTFWLRDASYLRLKTINVGYTFNWTWLRKNNCKLRAYVAGANLFTWSPLKEFDPEAENGMGYYYPQMKNFTVGAGLSF</sequence>
<dbReference type="InterPro" id="IPR012910">
    <property type="entry name" value="Plug_dom"/>
</dbReference>
<dbReference type="NCBIfam" id="TIGR04056">
    <property type="entry name" value="OMP_RagA_SusC"/>
    <property type="match status" value="1"/>
</dbReference>
<evidence type="ECO:0000256" key="2">
    <source>
        <dbReference type="ARBA" id="ARBA00022448"/>
    </source>
</evidence>
<dbReference type="InterPro" id="IPR039426">
    <property type="entry name" value="TonB-dep_rcpt-like"/>
</dbReference>
<dbReference type="Gene3D" id="2.40.170.20">
    <property type="entry name" value="TonB-dependent receptor, beta-barrel domain"/>
    <property type="match status" value="1"/>
</dbReference>
<accession>A0A1N6H3E2</accession>
<proteinExistence type="inferred from homology"/>
<dbReference type="InterPro" id="IPR037066">
    <property type="entry name" value="Plug_dom_sf"/>
</dbReference>
<dbReference type="InterPro" id="IPR023996">
    <property type="entry name" value="TonB-dep_OMP_SusC/RagA"/>
</dbReference>
<keyword evidence="10" id="KW-1185">Reference proteome</keyword>
<dbReference type="Pfam" id="PF13715">
    <property type="entry name" value="CarbopepD_reg_2"/>
    <property type="match status" value="1"/>
</dbReference>
<evidence type="ECO:0000256" key="7">
    <source>
        <dbReference type="PROSITE-ProRule" id="PRU01360"/>
    </source>
</evidence>
<dbReference type="Pfam" id="PF07715">
    <property type="entry name" value="Plug"/>
    <property type="match status" value="1"/>
</dbReference>
<gene>
    <name evidence="9" type="ORF">SAMN04488055_3151</name>
</gene>
<name>A0A1N6H3E2_9BACT</name>
<dbReference type="InterPro" id="IPR036942">
    <property type="entry name" value="Beta-barrel_TonB_sf"/>
</dbReference>
<dbReference type="Gene3D" id="3.55.50.30">
    <property type="match status" value="1"/>
</dbReference>
<keyword evidence="4 7" id="KW-0812">Transmembrane</keyword>
<dbReference type="Proteomes" id="UP000185003">
    <property type="component" value="Unassembled WGS sequence"/>
</dbReference>
<dbReference type="InterPro" id="IPR023997">
    <property type="entry name" value="TonB-dep_OMP_SusC/RagA_CS"/>
</dbReference>
<keyword evidence="5 7" id="KW-0472">Membrane</keyword>
<evidence type="ECO:0000313" key="9">
    <source>
        <dbReference type="EMBL" id="SIO14304.1"/>
    </source>
</evidence>
<evidence type="ECO:0000256" key="4">
    <source>
        <dbReference type="ARBA" id="ARBA00022692"/>
    </source>
</evidence>
<dbReference type="Gene3D" id="2.60.40.1120">
    <property type="entry name" value="Carboxypeptidase-like, regulatory domain"/>
    <property type="match status" value="1"/>
</dbReference>
<dbReference type="EMBL" id="FSRA01000001">
    <property type="protein sequence ID" value="SIO14304.1"/>
    <property type="molecule type" value="Genomic_DNA"/>
</dbReference>
<dbReference type="Gene3D" id="2.170.130.10">
    <property type="entry name" value="TonB-dependent receptor, plug domain"/>
    <property type="match status" value="1"/>
</dbReference>
<keyword evidence="3 7" id="KW-1134">Transmembrane beta strand</keyword>
<evidence type="ECO:0000256" key="3">
    <source>
        <dbReference type="ARBA" id="ARBA00022452"/>
    </source>
</evidence>
<dbReference type="InterPro" id="IPR008969">
    <property type="entry name" value="CarboxyPept-like_regulatory"/>
</dbReference>
<dbReference type="SUPFAM" id="SSF56935">
    <property type="entry name" value="Porins"/>
    <property type="match status" value="1"/>
</dbReference>
<evidence type="ECO:0000256" key="6">
    <source>
        <dbReference type="ARBA" id="ARBA00023237"/>
    </source>
</evidence>
<dbReference type="AlphaFoldDB" id="A0A1N6H3E2"/>
<keyword evidence="2 7" id="KW-0813">Transport</keyword>
<dbReference type="NCBIfam" id="TIGR04057">
    <property type="entry name" value="SusC_RagA_signa"/>
    <property type="match status" value="1"/>
</dbReference>
<protein>
    <submittedName>
        <fullName evidence="9">TonB-linked outer membrane protein, SusC/RagA family</fullName>
    </submittedName>
</protein>
<dbReference type="GO" id="GO:0009279">
    <property type="term" value="C:cell outer membrane"/>
    <property type="evidence" value="ECO:0007669"/>
    <property type="project" value="UniProtKB-SubCell"/>
</dbReference>
<evidence type="ECO:0000256" key="1">
    <source>
        <dbReference type="ARBA" id="ARBA00004571"/>
    </source>
</evidence>
<comment type="similarity">
    <text evidence="7">Belongs to the TonB-dependent receptor family.</text>
</comment>
<dbReference type="PROSITE" id="PS52016">
    <property type="entry name" value="TONB_DEPENDENT_REC_3"/>
    <property type="match status" value="1"/>
</dbReference>
<evidence type="ECO:0000259" key="8">
    <source>
        <dbReference type="Pfam" id="PF07715"/>
    </source>
</evidence>